<accession>A0A1J5P9W1</accession>
<comment type="caution">
    <text evidence="1">The sequence shown here is derived from an EMBL/GenBank/DDBJ whole genome shotgun (WGS) entry which is preliminary data.</text>
</comment>
<proteinExistence type="predicted"/>
<sequence>MNIGVLVGALVLDQVVNINPHFARLRFSVVDAHHNAGRVNIIDHTAAGGHNHGTRVNRCHPFNTGTYHRFFRSQHRHRLA</sequence>
<evidence type="ECO:0000313" key="1">
    <source>
        <dbReference type="EMBL" id="OIQ68078.1"/>
    </source>
</evidence>
<dbReference type="EMBL" id="MLJW01005521">
    <property type="protein sequence ID" value="OIQ68078.1"/>
    <property type="molecule type" value="Genomic_DNA"/>
</dbReference>
<reference evidence="1" key="1">
    <citation type="submission" date="2016-10" db="EMBL/GenBank/DDBJ databases">
        <title>Sequence of Gallionella enrichment culture.</title>
        <authorList>
            <person name="Poehlein A."/>
            <person name="Muehling M."/>
            <person name="Daniel R."/>
        </authorList>
    </citation>
    <scope>NUCLEOTIDE SEQUENCE</scope>
</reference>
<protein>
    <submittedName>
        <fullName evidence="1">Uncharacterized protein</fullName>
    </submittedName>
</protein>
<organism evidence="1">
    <name type="scientific">mine drainage metagenome</name>
    <dbReference type="NCBI Taxonomy" id="410659"/>
    <lineage>
        <taxon>unclassified sequences</taxon>
        <taxon>metagenomes</taxon>
        <taxon>ecological metagenomes</taxon>
    </lineage>
</organism>
<gene>
    <name evidence="1" type="ORF">GALL_503370</name>
</gene>
<dbReference type="AlphaFoldDB" id="A0A1J5P9W1"/>
<name>A0A1J5P9W1_9ZZZZ</name>